<name>A0ABV4FL70_9BRAD</name>
<dbReference type="RefSeq" id="WP_370130043.1">
    <property type="nucleotide sequence ID" value="NZ_JBGBZG010000002.1"/>
</dbReference>
<feature type="domain" description="HNH nuclease" evidence="1">
    <location>
        <begin position="152"/>
        <end position="205"/>
    </location>
</feature>
<dbReference type="Proteomes" id="UP001565369">
    <property type="component" value="Unassembled WGS sequence"/>
</dbReference>
<dbReference type="EMBL" id="JBGBZJ010000003">
    <property type="protein sequence ID" value="MEY9452324.1"/>
    <property type="molecule type" value="Genomic_DNA"/>
</dbReference>
<dbReference type="Pfam" id="PF13391">
    <property type="entry name" value="HNH_2"/>
    <property type="match status" value="1"/>
</dbReference>
<proteinExistence type="predicted"/>
<protein>
    <recommendedName>
        <fullName evidence="1">HNH nuclease domain-containing protein</fullName>
    </recommendedName>
</protein>
<reference evidence="2 3" key="1">
    <citation type="submission" date="2024-07" db="EMBL/GenBank/DDBJ databases">
        <title>Genomic Encyclopedia of Type Strains, Phase V (KMG-V): Genome sequencing to study the core and pangenomes of soil and plant-associated prokaryotes.</title>
        <authorList>
            <person name="Whitman W."/>
        </authorList>
    </citation>
    <scope>NUCLEOTIDE SEQUENCE [LARGE SCALE GENOMIC DNA]</scope>
    <source>
        <strain evidence="2 3">USDA 152</strain>
    </source>
</reference>
<organism evidence="2 3">
    <name type="scientific">Bradyrhizobium ottawaense</name>
    <dbReference type="NCBI Taxonomy" id="931866"/>
    <lineage>
        <taxon>Bacteria</taxon>
        <taxon>Pseudomonadati</taxon>
        <taxon>Pseudomonadota</taxon>
        <taxon>Alphaproteobacteria</taxon>
        <taxon>Hyphomicrobiales</taxon>
        <taxon>Nitrobacteraceae</taxon>
        <taxon>Bradyrhizobium</taxon>
    </lineage>
</organism>
<evidence type="ECO:0000313" key="2">
    <source>
        <dbReference type="EMBL" id="MEY9452324.1"/>
    </source>
</evidence>
<keyword evidence="3" id="KW-1185">Reference proteome</keyword>
<sequence length="263" mass="29173">MIEVPQSFVVREECEKAAWQHGFRRQLGVNDGWAAFGSTTAQGKILLAASGAQGPWFLALEHAGVIAELGFAGIDVPGPGHARYAFNNLGQLYATLSRVYELAVSLPDAPLRAFETKVAGLPRTTEAERLIIQRIGQDLFRNRLMDYWQGRCPLTGITDQALLRASHIIPWSECESDAERLDVHNGLLLSALWDAAFDRALVTFDEAGRPEFSPALGEAARVELRWRSTIPLTDAHQHRLALHRAKARSSFYLDKESPKSLET</sequence>
<gene>
    <name evidence="2" type="ORF">ABIG07_001272</name>
</gene>
<accession>A0ABV4FL70</accession>
<evidence type="ECO:0000313" key="3">
    <source>
        <dbReference type="Proteomes" id="UP001565369"/>
    </source>
</evidence>
<dbReference type="InterPro" id="IPR003615">
    <property type="entry name" value="HNH_nuc"/>
</dbReference>
<comment type="caution">
    <text evidence="2">The sequence shown here is derived from an EMBL/GenBank/DDBJ whole genome shotgun (WGS) entry which is preliminary data.</text>
</comment>
<evidence type="ECO:0000259" key="1">
    <source>
        <dbReference type="Pfam" id="PF13391"/>
    </source>
</evidence>